<dbReference type="AlphaFoldDB" id="A0A0H3B7E0"/>
<evidence type="ECO:0000313" key="1">
    <source>
        <dbReference type="EMBL" id="ACA69487.1"/>
    </source>
</evidence>
<name>A0A0H3B7E0_YERPY</name>
<proteinExistence type="predicted"/>
<reference evidence="1" key="1">
    <citation type="submission" date="2008-02" db="EMBL/GenBank/DDBJ databases">
        <title>Complete sequence of Yersinia pseudotuberculosis YPIII.</title>
        <authorList>
            <consortium name="US DOE Joint Genome Institute"/>
            <person name="Challacombe J.F."/>
            <person name="Bruce D."/>
            <person name="Detter J.C."/>
            <person name="Green L."/>
            <person name="Land M."/>
            <person name="Munk C."/>
            <person name="Lindler L.E."/>
            <person name="Nikolich M.P."/>
            <person name="Brettin T."/>
        </authorList>
    </citation>
    <scope>NUCLEOTIDE SEQUENCE</scope>
    <source>
        <strain evidence="1">YPIII</strain>
    </source>
</reference>
<sequence length="30" mass="3470">MLTVTVKTHIINKLIFRQSLVVSLSEEIEQ</sequence>
<dbReference type="KEGG" id="ypy:YPK_3218"/>
<dbReference type="EMBL" id="CP000950">
    <property type="protein sequence ID" value="ACA69487.1"/>
    <property type="molecule type" value="Genomic_DNA"/>
</dbReference>
<accession>A0A0H3B7E0</accession>
<protein>
    <submittedName>
        <fullName evidence="1">Uncharacterized protein</fullName>
    </submittedName>
</protein>
<organism evidence="1">
    <name type="scientific">Yersinia pseudotuberculosis serotype O:3 (strain YPIII)</name>
    <dbReference type="NCBI Taxonomy" id="502800"/>
    <lineage>
        <taxon>Bacteria</taxon>
        <taxon>Pseudomonadati</taxon>
        <taxon>Pseudomonadota</taxon>
        <taxon>Gammaproteobacteria</taxon>
        <taxon>Enterobacterales</taxon>
        <taxon>Yersiniaceae</taxon>
        <taxon>Yersinia</taxon>
    </lineage>
</organism>
<gene>
    <name evidence="1" type="ordered locus">YPK_3218</name>
</gene>